<evidence type="ECO:0000313" key="6">
    <source>
        <dbReference type="Proteomes" id="UP000014523"/>
    </source>
</evidence>
<dbReference type="EMBL" id="ATGG01000064">
    <property type="protein sequence ID" value="EPF69290.1"/>
    <property type="molecule type" value="Genomic_DNA"/>
</dbReference>
<evidence type="ECO:0000256" key="3">
    <source>
        <dbReference type="ARBA" id="ARBA00022801"/>
    </source>
</evidence>
<evidence type="ECO:0000256" key="1">
    <source>
        <dbReference type="ARBA" id="ARBA00001946"/>
    </source>
</evidence>
<dbReference type="GO" id="GO:0004518">
    <property type="term" value="F:nuclease activity"/>
    <property type="evidence" value="ECO:0007669"/>
    <property type="project" value="UniProtKB-KW"/>
</dbReference>
<dbReference type="GO" id="GO:0016788">
    <property type="term" value="F:hydrolase activity, acting on ester bonds"/>
    <property type="evidence" value="ECO:0007669"/>
    <property type="project" value="InterPro"/>
</dbReference>
<sequence length="236" mass="26391">MAKGGKPLGTLTTTQLEPIKVIALDQGALTPQDKEVLCKAICYCGLRPNKGKTGQNLHQSCVSERLRELDKFMRHQSPYKPEVTYDMTTSPPEPIMSKRLLTKVHEYVPAWIRKYWEKEKGYPYEKGQNLTKRPDVIIVKDPSKPPTQENIKNVVEIKFGNDVYGRDQEKSYTEIAGDANKVKVLTPEECDCGNLEESTVTELSTAAAWAAGIAGALLYVISRGKTPAPRFPVPVW</sequence>
<proteinExistence type="predicted"/>
<keyword evidence="3" id="KW-0378">Hydrolase</keyword>
<accession>A0A829HBE9</accession>
<feature type="domain" description="VRR-NUC" evidence="4">
    <location>
        <begin position="108"/>
        <end position="185"/>
    </location>
</feature>
<dbReference type="AlphaFoldDB" id="A0A829HBE9"/>
<dbReference type="InterPro" id="IPR014883">
    <property type="entry name" value="VRR_NUC"/>
</dbReference>
<protein>
    <recommendedName>
        <fullName evidence="4">VRR-NUC domain-containing protein</fullName>
    </recommendedName>
</protein>
<gene>
    <name evidence="5" type="ORF">F957_04165</name>
</gene>
<comment type="cofactor">
    <cofactor evidence="1">
        <name>Mg(2+)</name>
        <dbReference type="ChEBI" id="CHEBI:18420"/>
    </cofactor>
</comment>
<keyword evidence="6" id="KW-1185">Reference proteome</keyword>
<organism evidence="5 6">
    <name type="scientific">Acinetobacter gyllenbergii CIP 110306 = MTCC 11365</name>
    <dbReference type="NCBI Taxonomy" id="1217657"/>
    <lineage>
        <taxon>Bacteria</taxon>
        <taxon>Pseudomonadati</taxon>
        <taxon>Pseudomonadota</taxon>
        <taxon>Gammaproteobacteria</taxon>
        <taxon>Moraxellales</taxon>
        <taxon>Moraxellaceae</taxon>
        <taxon>Acinetobacter</taxon>
    </lineage>
</organism>
<name>A0A829HBE9_9GAMM</name>
<dbReference type="Pfam" id="PF08774">
    <property type="entry name" value="VRR_NUC"/>
    <property type="match status" value="1"/>
</dbReference>
<comment type="caution">
    <text evidence="5">The sequence shown here is derived from an EMBL/GenBank/DDBJ whole genome shotgun (WGS) entry which is preliminary data.</text>
</comment>
<dbReference type="GeneID" id="99061595"/>
<reference evidence="5 6" key="1">
    <citation type="submission" date="2013-06" db="EMBL/GenBank/DDBJ databases">
        <title>The Genome Sequence of Acinetobacter gyllenbergii CIP 110306.</title>
        <authorList>
            <consortium name="The Broad Institute Genome Sequencing Platform"/>
            <consortium name="The Broad Institute Genome Sequencing Center for Infectious Disease"/>
            <person name="Cerqueira G."/>
            <person name="Feldgarden M."/>
            <person name="Courvalin P."/>
            <person name="Perichon B."/>
            <person name="Grillot-Courvalin C."/>
            <person name="Clermont D."/>
            <person name="Rocha E."/>
            <person name="Yoon E.-J."/>
            <person name="Nemec A."/>
            <person name="Young S.K."/>
            <person name="Zeng Q."/>
            <person name="Gargeya S."/>
            <person name="Fitzgerald M."/>
            <person name="Abouelleil A."/>
            <person name="Alvarado L."/>
            <person name="Berlin A.M."/>
            <person name="Chapman S.B."/>
            <person name="Dewar J."/>
            <person name="Goldberg J."/>
            <person name="Griggs A."/>
            <person name="Gujja S."/>
            <person name="Hansen M."/>
            <person name="Howarth C."/>
            <person name="Imamovic A."/>
            <person name="Larimer J."/>
            <person name="McCowan C."/>
            <person name="Murphy C."/>
            <person name="Pearson M."/>
            <person name="Priest M."/>
            <person name="Roberts A."/>
            <person name="Saif S."/>
            <person name="Shea T."/>
            <person name="Sykes S."/>
            <person name="Wortman J."/>
            <person name="Nusbaum C."/>
            <person name="Birren B."/>
        </authorList>
    </citation>
    <scope>NUCLEOTIDE SEQUENCE [LARGE SCALE GENOMIC DNA]</scope>
    <source>
        <strain evidence="5 6">CIP 110306</strain>
    </source>
</reference>
<keyword evidence="2" id="KW-0540">Nuclease</keyword>
<dbReference type="RefSeq" id="WP_016541448.1">
    <property type="nucleotide sequence ID" value="NZ_ASQH01000009.1"/>
</dbReference>
<dbReference type="Proteomes" id="UP000014523">
    <property type="component" value="Unassembled WGS sequence"/>
</dbReference>
<evidence type="ECO:0000256" key="2">
    <source>
        <dbReference type="ARBA" id="ARBA00022722"/>
    </source>
</evidence>
<evidence type="ECO:0000259" key="4">
    <source>
        <dbReference type="Pfam" id="PF08774"/>
    </source>
</evidence>
<evidence type="ECO:0000313" key="5">
    <source>
        <dbReference type="EMBL" id="EPF69290.1"/>
    </source>
</evidence>